<feature type="domain" description="Ku" evidence="16">
    <location>
        <begin position="337"/>
        <end position="476"/>
    </location>
</feature>
<dbReference type="GO" id="GO:0005524">
    <property type="term" value="F:ATP binding"/>
    <property type="evidence" value="ECO:0007669"/>
    <property type="project" value="UniProtKB-KW"/>
</dbReference>
<dbReference type="FunFam" id="3.40.50.410:FF:000055">
    <property type="entry name" value="X-ray repair cross-complementing protein 5"/>
    <property type="match status" value="1"/>
</dbReference>
<proteinExistence type="inferred from homology"/>
<dbReference type="Gene3D" id="1.25.40.240">
    <property type="entry name" value="Ku, C-terminal domain"/>
    <property type="match status" value="1"/>
</dbReference>
<keyword evidence="10" id="KW-0233">DNA recombination</keyword>
<dbReference type="GeneID" id="117361142"/>
<keyword evidence="5" id="KW-0378">Hydrolase</keyword>
<dbReference type="FunFam" id="2.40.290.10:FF:000005">
    <property type="entry name" value="X-ray repair cross-complementing protein 5"/>
    <property type="match status" value="1"/>
</dbReference>
<evidence type="ECO:0000256" key="12">
    <source>
        <dbReference type="ARBA" id="ARBA00023242"/>
    </source>
</evidence>
<evidence type="ECO:0000256" key="1">
    <source>
        <dbReference type="ARBA" id="ARBA00004123"/>
    </source>
</evidence>
<keyword evidence="8" id="KW-0832">Ubl conjugation</keyword>
<dbReference type="PANTHER" id="PTHR12604">
    <property type="entry name" value="KU AUTOANTIGEN DNA HELICASE"/>
    <property type="match status" value="1"/>
</dbReference>
<keyword evidence="9" id="KW-0238">DNA-binding</keyword>
<evidence type="ECO:0000256" key="10">
    <source>
        <dbReference type="ARBA" id="ARBA00023172"/>
    </source>
</evidence>
<evidence type="ECO:0000256" key="11">
    <source>
        <dbReference type="ARBA" id="ARBA00023204"/>
    </source>
</evidence>
<name>A0A6P8RF12_GEOSA</name>
<evidence type="ECO:0000256" key="13">
    <source>
        <dbReference type="ARBA" id="ARBA00071961"/>
    </source>
</evidence>
<dbReference type="GO" id="GO:0006310">
    <property type="term" value="P:DNA recombination"/>
    <property type="evidence" value="ECO:0007669"/>
    <property type="project" value="UniProtKB-KW"/>
</dbReference>
<keyword evidence="6" id="KW-0347">Helicase</keyword>
<evidence type="ECO:0000259" key="16">
    <source>
        <dbReference type="SMART" id="SM00559"/>
    </source>
</evidence>
<comment type="subcellular location">
    <subcellularLocation>
        <location evidence="1">Nucleus</location>
    </subcellularLocation>
</comment>
<gene>
    <name evidence="18" type="primary">XRCC5</name>
</gene>
<evidence type="ECO:0000313" key="18">
    <source>
        <dbReference type="RefSeq" id="XP_033801973.1"/>
    </source>
</evidence>
<evidence type="ECO:0000256" key="6">
    <source>
        <dbReference type="ARBA" id="ARBA00022806"/>
    </source>
</evidence>
<dbReference type="CTD" id="7520"/>
<evidence type="ECO:0000256" key="2">
    <source>
        <dbReference type="ARBA" id="ARBA00007726"/>
    </source>
</evidence>
<dbReference type="Pfam" id="PF02735">
    <property type="entry name" value="Ku"/>
    <property type="match status" value="1"/>
</dbReference>
<dbReference type="InterPro" id="IPR016194">
    <property type="entry name" value="SPOC-like_C_dom_sf"/>
</dbReference>
<dbReference type="GO" id="GO:0043564">
    <property type="term" value="C:Ku70:Ku80 complex"/>
    <property type="evidence" value="ECO:0007669"/>
    <property type="project" value="InterPro"/>
</dbReference>
<dbReference type="CDD" id="cd00873">
    <property type="entry name" value="KU80"/>
    <property type="match status" value="1"/>
</dbReference>
<dbReference type="Gene3D" id="1.10.1600.10">
    <property type="match status" value="1"/>
</dbReference>
<dbReference type="AlphaFoldDB" id="A0A6P8RF12"/>
<dbReference type="GO" id="GO:0003684">
    <property type="term" value="F:damaged DNA binding"/>
    <property type="evidence" value="ECO:0007669"/>
    <property type="project" value="InterPro"/>
</dbReference>
<dbReference type="Proteomes" id="UP000515159">
    <property type="component" value="Chromosome 5"/>
</dbReference>
<evidence type="ECO:0000256" key="5">
    <source>
        <dbReference type="ARBA" id="ARBA00022801"/>
    </source>
</evidence>
<dbReference type="SUPFAM" id="SSF53300">
    <property type="entry name" value="vWA-like"/>
    <property type="match status" value="1"/>
</dbReference>
<dbReference type="Gene3D" id="2.40.290.10">
    <property type="match status" value="1"/>
</dbReference>
<dbReference type="Pfam" id="PF03730">
    <property type="entry name" value="Ku_C"/>
    <property type="match status" value="1"/>
</dbReference>
<dbReference type="Gene3D" id="3.40.50.410">
    <property type="entry name" value="von Willebrand factor, type A domain"/>
    <property type="match status" value="1"/>
</dbReference>
<dbReference type="KEGG" id="gsh:117361142"/>
<feature type="region of interest" description="Disordered" evidence="15">
    <location>
        <begin position="729"/>
        <end position="750"/>
    </location>
</feature>
<evidence type="ECO:0000256" key="3">
    <source>
        <dbReference type="ARBA" id="ARBA00022741"/>
    </source>
</evidence>
<dbReference type="SUPFAM" id="SSF100939">
    <property type="entry name" value="SPOC domain-like"/>
    <property type="match status" value="1"/>
</dbReference>
<dbReference type="InterPro" id="IPR005160">
    <property type="entry name" value="Ku_C"/>
</dbReference>
<reference evidence="18" key="1">
    <citation type="submission" date="2025-08" db="UniProtKB">
        <authorList>
            <consortium name="RefSeq"/>
        </authorList>
    </citation>
    <scope>IDENTIFICATION</scope>
</reference>
<dbReference type="PIRSF" id="PIRSF016570">
    <property type="entry name" value="Ku80"/>
    <property type="match status" value="1"/>
</dbReference>
<keyword evidence="17" id="KW-1185">Reference proteome</keyword>
<dbReference type="InterPro" id="IPR036465">
    <property type="entry name" value="vWFA_dom_sf"/>
</dbReference>
<dbReference type="InParanoid" id="A0A6P8RF12"/>
<dbReference type="Pfam" id="PF08785">
    <property type="entry name" value="Ku_PK_bind"/>
    <property type="match status" value="1"/>
</dbReference>
<evidence type="ECO:0000256" key="15">
    <source>
        <dbReference type="SAM" id="MobiDB-lite"/>
    </source>
</evidence>
<dbReference type="SMART" id="SM00559">
    <property type="entry name" value="Ku78"/>
    <property type="match status" value="1"/>
</dbReference>
<dbReference type="InterPro" id="IPR006164">
    <property type="entry name" value="DNA_bd_Ku70/Ku80"/>
</dbReference>
<sequence length="763" mass="86713">MLDYGRRNQWTATEDGRAEKRNWDQLYGKISLQTTKSAVVLCMDVGFSMGNVVPGEESPLELAKKVMTLFVQRQVFAESKDEIAVVLFGTDGTDNALSQRDQYQNITVHRHLMMPDFYLLEDIQTVITTGSQQADFLDALIVCMDLLQKETLGKKYERLNIAVFTDLSSPFSMDQLDIIIANLKRTGITLQFFLPFPLDSDGDEGGSGEQNGGSGDWSYTDRPKGCLPEKGLTGQQRDGIQMVKKVMTTLDEEGGLDEVYTFKESLDQLSIFKKIERRPMPWPCLLTIGSNLSIKIVGYKAVTEENVKKSWSIVDAKTQRKEDVQKETVYCLNDDNETEVPKDDTIQGYRYGSDIIPFSKVDQEQMKYKHDGKCFSVLGFTKSSQIQRNHFMGKQILKIFPPKDDEAAAVALSALIQALDETNMVAIVRYAYDRRSNPQVGAAFPCIKDKYECLMYVQLPFMEDLRQYLFSSLKNKNFIPTEEQLSAVNSLIDSMSLVHDDGETIEDLFKPSKIPNPRFQRLFQCLQHKAFHPDDPLPCIEQQLLDMLERPQEVTAKCQESLEKIKKHFPLQQASIKKAQKTADDIFQNRNEDEPNAKKAKTEEDSEFSIAHLAEGNITSVGSVNPEHDYRILVMRKNANIKEVSQQLIDRIYECLEAKGLQYYMKSLKCIAAFRQEAIKLSIVQQFNSFLKTLKEKVEDRSLKEFWDIIVQDGLSLITSDEEAGSSVTTEEAKRFLAPEEKTAETTSVADEHGDVDDLLDMM</sequence>
<comment type="similarity">
    <text evidence="2">Belongs to the ku80 family.</text>
</comment>
<evidence type="ECO:0000256" key="9">
    <source>
        <dbReference type="ARBA" id="ARBA00023125"/>
    </source>
</evidence>
<evidence type="ECO:0000256" key="4">
    <source>
        <dbReference type="ARBA" id="ARBA00022763"/>
    </source>
</evidence>
<dbReference type="Pfam" id="PF03731">
    <property type="entry name" value="Ku_N"/>
    <property type="match status" value="1"/>
</dbReference>
<dbReference type="GO" id="GO:0005737">
    <property type="term" value="C:cytoplasm"/>
    <property type="evidence" value="ECO:0007669"/>
    <property type="project" value="UniProtKB-ARBA"/>
</dbReference>
<keyword evidence="3" id="KW-0547">Nucleotide-binding</keyword>
<evidence type="ECO:0000313" key="17">
    <source>
        <dbReference type="Proteomes" id="UP000515159"/>
    </source>
</evidence>
<dbReference type="GO" id="GO:0042162">
    <property type="term" value="F:telomeric DNA binding"/>
    <property type="evidence" value="ECO:0007669"/>
    <property type="project" value="InterPro"/>
</dbReference>
<dbReference type="FunCoup" id="A0A6P8RF12">
    <property type="interactions" value="2381"/>
</dbReference>
<dbReference type="GO" id="GO:0003678">
    <property type="term" value="F:DNA helicase activity"/>
    <property type="evidence" value="ECO:0007669"/>
    <property type="project" value="InterPro"/>
</dbReference>
<dbReference type="GO" id="GO:0000723">
    <property type="term" value="P:telomere maintenance"/>
    <property type="evidence" value="ECO:0007669"/>
    <property type="project" value="InterPro"/>
</dbReference>
<evidence type="ECO:0000256" key="7">
    <source>
        <dbReference type="ARBA" id="ARBA00022840"/>
    </source>
</evidence>
<dbReference type="RefSeq" id="XP_033801973.1">
    <property type="nucleotide sequence ID" value="XM_033946082.1"/>
</dbReference>
<dbReference type="InterPro" id="IPR005161">
    <property type="entry name" value="Ku_N"/>
</dbReference>
<dbReference type="PANTHER" id="PTHR12604:SF4">
    <property type="entry name" value="X-RAY REPAIR CROSS-COMPLEMENTING PROTEIN 5"/>
    <property type="match status" value="1"/>
</dbReference>
<keyword evidence="12" id="KW-0539">Nucleus</keyword>
<dbReference type="SUPFAM" id="SSF101420">
    <property type="entry name" value="C-terminal domain of Ku80"/>
    <property type="match status" value="1"/>
</dbReference>
<dbReference type="FunFam" id="1.10.1600.10:FF:000002">
    <property type="entry name" value="X-ray repair cross-complementing protein 5"/>
    <property type="match status" value="1"/>
</dbReference>
<dbReference type="InterPro" id="IPR014893">
    <property type="entry name" value="Ku_PK_bind"/>
</dbReference>
<organism evidence="17 18">
    <name type="scientific">Geotrypetes seraphini</name>
    <name type="common">Gaboon caecilian</name>
    <name type="synonym">Caecilia seraphini</name>
    <dbReference type="NCBI Taxonomy" id="260995"/>
    <lineage>
        <taxon>Eukaryota</taxon>
        <taxon>Metazoa</taxon>
        <taxon>Chordata</taxon>
        <taxon>Craniata</taxon>
        <taxon>Vertebrata</taxon>
        <taxon>Euteleostomi</taxon>
        <taxon>Amphibia</taxon>
        <taxon>Gymnophiona</taxon>
        <taxon>Geotrypetes</taxon>
    </lineage>
</organism>
<feature type="compositionally biased region" description="Basic and acidic residues" evidence="15">
    <location>
        <begin position="731"/>
        <end position="744"/>
    </location>
</feature>
<dbReference type="GO" id="GO:0003690">
    <property type="term" value="F:double-stranded DNA binding"/>
    <property type="evidence" value="ECO:0007669"/>
    <property type="project" value="TreeGrafter"/>
</dbReference>
<keyword evidence="7" id="KW-0067">ATP-binding</keyword>
<protein>
    <recommendedName>
        <fullName evidence="13">X-ray repair cross-complementing protein 5</fullName>
    </recommendedName>
    <alternativeName>
        <fullName evidence="14">Ku80</fullName>
    </alternativeName>
</protein>
<dbReference type="FunFam" id="1.25.40.240:FF:000001">
    <property type="entry name" value="X-ray repair cross-complementing protein 5"/>
    <property type="match status" value="1"/>
</dbReference>
<keyword evidence="4" id="KW-0227">DNA damage</keyword>
<dbReference type="OrthoDB" id="30826at2759"/>
<dbReference type="GO" id="GO:0006303">
    <property type="term" value="P:double-strand break repair via nonhomologous end joining"/>
    <property type="evidence" value="ECO:0007669"/>
    <property type="project" value="InterPro"/>
</dbReference>
<dbReference type="InterPro" id="IPR036494">
    <property type="entry name" value="Ku_C_sf"/>
</dbReference>
<dbReference type="GO" id="GO:0016787">
    <property type="term" value="F:hydrolase activity"/>
    <property type="evidence" value="ECO:0007669"/>
    <property type="project" value="UniProtKB-KW"/>
</dbReference>
<dbReference type="InterPro" id="IPR024193">
    <property type="entry name" value="Ku80"/>
</dbReference>
<evidence type="ECO:0000256" key="14">
    <source>
        <dbReference type="ARBA" id="ARBA00078350"/>
    </source>
</evidence>
<keyword evidence="11" id="KW-0234">DNA repair</keyword>
<evidence type="ECO:0000256" key="8">
    <source>
        <dbReference type="ARBA" id="ARBA00022843"/>
    </source>
</evidence>
<accession>A0A6P8RF12</accession>